<feature type="domain" description="MucBP" evidence="6">
    <location>
        <begin position="871"/>
        <end position="934"/>
    </location>
</feature>
<dbReference type="Gene3D" id="3.80.10.10">
    <property type="entry name" value="Ribonuclease Inhibitor"/>
    <property type="match status" value="1"/>
</dbReference>
<dbReference type="SUPFAM" id="SSF52058">
    <property type="entry name" value="L domain-like"/>
    <property type="match status" value="1"/>
</dbReference>
<feature type="domain" description="MucBP" evidence="6">
    <location>
        <begin position="1021"/>
        <end position="1084"/>
    </location>
</feature>
<feature type="domain" description="MucBP" evidence="6">
    <location>
        <begin position="1096"/>
        <end position="1159"/>
    </location>
</feature>
<feature type="domain" description="MucBP" evidence="6">
    <location>
        <begin position="1396"/>
        <end position="1459"/>
    </location>
</feature>
<keyword evidence="2" id="KW-0732">Signal</keyword>
<feature type="domain" description="MucBP" evidence="6">
    <location>
        <begin position="1171"/>
        <end position="1234"/>
    </location>
</feature>
<evidence type="ECO:0000313" key="8">
    <source>
        <dbReference type="Proteomes" id="UP000501747"/>
    </source>
</evidence>
<feature type="domain" description="MucBP" evidence="6">
    <location>
        <begin position="646"/>
        <end position="709"/>
    </location>
</feature>
<feature type="domain" description="MucBP" evidence="6">
    <location>
        <begin position="721"/>
        <end position="784"/>
    </location>
</feature>
<feature type="domain" description="MucBP" evidence="6">
    <location>
        <begin position="796"/>
        <end position="859"/>
    </location>
</feature>
<evidence type="ECO:0000256" key="1">
    <source>
        <dbReference type="ARBA" id="ARBA00004196"/>
    </source>
</evidence>
<keyword evidence="3" id="KW-0677">Repeat</keyword>
<dbReference type="Pfam" id="PF03382">
    <property type="entry name" value="DUF285"/>
    <property type="match status" value="1"/>
</dbReference>
<evidence type="ECO:0000259" key="6">
    <source>
        <dbReference type="Pfam" id="PF06458"/>
    </source>
</evidence>
<evidence type="ECO:0000256" key="3">
    <source>
        <dbReference type="ARBA" id="ARBA00022737"/>
    </source>
</evidence>
<feature type="domain" description="MucBP" evidence="6">
    <location>
        <begin position="571"/>
        <end position="634"/>
    </location>
</feature>
<keyword evidence="8" id="KW-1185">Reference proteome</keyword>
<dbReference type="InterPro" id="IPR011889">
    <property type="entry name" value="Liste_lipo_26"/>
</dbReference>
<dbReference type="InterPro" id="IPR005046">
    <property type="entry name" value="DUF285"/>
</dbReference>
<sequence>MKNYKIKWLLSYVGLCVVFCLTSIQVFSEEIDNKVDWLGNYQSLVFLSEQGNPYHAWGETAEWSYNEGTQTLTIDGKIEGFSRPWNLLEDEIKHIKIKNQFSIVGSAEGLFSSLPALESIESEKIDTSQVTSMEKMFFKNISLKEVNVENWDTTKVKSMAEMFSSCLSLEEINVTKWNTKNVTDMERMFYSCGNLRGLNVSDWKVLNVENIDYMFSECLNLVYLDVSKWNTSKVITMRGVFNDCFRLKNLNVSDWNVSSVEYVDFMFYNCKTLTELNLSKWNVSKFKTASEMFSGCENLQMLNISNWRVESLSNMESMFKDCRSLLYLDLTGFNMVDVVIEGEKLKDDNFLQDSGVRSLNVGIKTRLDNSGLEILAERSVDDFWYNDTAVNNGYLNTNDFITMYDGLYPGFYTSIDTIKIDFNIRNYDDTEIDKFYVISQKNEKIKEPEILENPEYEQYQFSGWYMDEELKQVWDFNNTTFNNMTLYSKYQQIGEVIVNYLDDLGNEIESSTKKSGEVGTGYLVEPKLIEGYELDESQLPTNTQGLFTEIPIEVTYVYKKVVIPEVKTGEVIVKYIDSLGNEIESSTKKEGQVGTNYTVEPKSIEGYELDENQLPTNAQGMFTEMPIEVTYIYKKVVIPEVKTGEVYVKYVDTLGIEIEASTKKEGQVGTNYTVEPKSIEGYELDETQLPTNTQGLYTEQPIEVTYVYKKVVIPEVKTGEVYVKYVDTLGIEIEASTKKEGQVGTNYTVEPKIIEGYELDENQLPTNAQGMFTEMPIEVTYVYKKVVIPEVKTGEVYVKYVDTLGIEIEASTKKEGKVGTNYTVEPKSIEGYELDESQLPTNTQGLYTEQPIEVTYVYKKVVIPEVKTGEVIVKYIDSLGNEIESSTKKEGQVGTNYTVEPKIIEGYELDENQLPTNTQGSYTEQPIEVIYVYKKVVIPEVKTGEVYVKYVDTLGIEIESSTKKEGKVGTNYSVEPKLIEGYELDESQLPANTQGLFTEMPIEVTYVYKKVVIPEVKTGEVYVKYVDTLGIEIEASTKKEGKVGTNYTVEPKSIEGYELDENQLPTNAQGMFTEMPIEVTYVYKKVVIPEVKTGEVYVKYVDTLGIEIEASTKKEGEVGTEYTVQPKLIEGYELDENQLPTNAQGMFTEMPIEVTYVYKKVVIPEVKTGEVYVKYVDTLGIEIEASTKKEGKVGTNYTVEPKSIEGYELDESQLPDNRQGLFTEIKIEVTYVYKKIKIPEVKNGEVYIKYVDNLGIELETSTKKEGEVGTSYSVEPKLIEGYELDENQLPTNTQGLYTELPIEVTYVYKKIKIPEVKTGEVVVNYVDNLGNELETSTKKEGEVGTSYSIEPKLIEGYELDENQLPTNVQGLYTEMLIEVTYVYKKVIIPEVKTGEVVVNYVDNLGNELETSTKKEGEVGTSYSVEPKLIEGYELDENQLPTNTQGLYTEMLIEVTYVYKKVIIPEVKTGEVVVKYVDSLGIEIEESTKKEGKVGTDYSVEPKLIEGYELDESQLPTNTQGLFTETKIEVMYIYKKVIIPEVKTGEVVVKYVDSLGIEIEESTKKEGEVGTDYSVEPKSIEGYELDESQLPANRQGLFTETKIEVTYVYKAKKETLVEQSKDKEESTKGNKKTKETQHKFPKTGEIKSKFSFYIGSIIVAIMIVLKKRKGKQDV</sequence>
<protein>
    <submittedName>
        <fullName evidence="7">BspA family leucine-rich repeat surface protein</fullName>
    </submittedName>
</protein>
<dbReference type="RefSeq" id="WP_166035084.1">
    <property type="nucleotide sequence ID" value="NZ_CP049887.1"/>
</dbReference>
<dbReference type="NCBIfam" id="TIGR02167">
    <property type="entry name" value="Liste_lipo_26"/>
    <property type="match status" value="5"/>
</dbReference>
<dbReference type="Proteomes" id="UP000501747">
    <property type="component" value="Chromosome"/>
</dbReference>
<feature type="domain" description="MucBP" evidence="6">
    <location>
        <begin position="496"/>
        <end position="559"/>
    </location>
</feature>
<dbReference type="Pfam" id="PF06458">
    <property type="entry name" value="MucBP"/>
    <property type="match status" value="15"/>
</dbReference>
<feature type="transmembrane region" description="Helical" evidence="5">
    <location>
        <begin position="1649"/>
        <end position="1664"/>
    </location>
</feature>
<reference evidence="7 8" key="1">
    <citation type="submission" date="2020-03" db="EMBL/GenBank/DDBJ databases">
        <title>Vagococcus sp. nov., isolated from beetles.</title>
        <authorList>
            <person name="Hyun D.-W."/>
            <person name="Bae J.-W."/>
        </authorList>
    </citation>
    <scope>NUCLEOTIDE SEQUENCE [LARGE SCALE GENOMIC DNA]</scope>
    <source>
        <strain evidence="7 8">HDW17B</strain>
    </source>
</reference>
<organism evidence="7 8">
    <name type="scientific">Vagococcus hydrophili</name>
    <dbReference type="NCBI Taxonomy" id="2714947"/>
    <lineage>
        <taxon>Bacteria</taxon>
        <taxon>Bacillati</taxon>
        <taxon>Bacillota</taxon>
        <taxon>Bacilli</taxon>
        <taxon>Lactobacillales</taxon>
        <taxon>Enterococcaceae</taxon>
        <taxon>Vagococcus</taxon>
    </lineage>
</organism>
<evidence type="ECO:0000256" key="2">
    <source>
        <dbReference type="ARBA" id="ARBA00022729"/>
    </source>
</evidence>
<proteinExistence type="predicted"/>
<name>A0A6G8AVJ1_9ENTE</name>
<feature type="domain" description="MucBP" evidence="6">
    <location>
        <begin position="1246"/>
        <end position="1309"/>
    </location>
</feature>
<feature type="domain" description="MucBP" evidence="6">
    <location>
        <begin position="1546"/>
        <end position="1609"/>
    </location>
</feature>
<evidence type="ECO:0000256" key="4">
    <source>
        <dbReference type="SAM" id="MobiDB-lite"/>
    </source>
</evidence>
<dbReference type="Pfam" id="PF09479">
    <property type="entry name" value="Flg_new"/>
    <property type="match status" value="1"/>
</dbReference>
<dbReference type="Gene3D" id="3.10.20.320">
    <property type="entry name" value="Putative peptidoglycan bound protein (lpxtg motif)"/>
    <property type="match status" value="15"/>
</dbReference>
<dbReference type="InterPro" id="IPR050328">
    <property type="entry name" value="Dev_Immune_Receptor"/>
</dbReference>
<feature type="domain" description="MucBP" evidence="6">
    <location>
        <begin position="1321"/>
        <end position="1384"/>
    </location>
</feature>
<dbReference type="InterPro" id="IPR009459">
    <property type="entry name" value="MucBP_dom"/>
</dbReference>
<evidence type="ECO:0000256" key="5">
    <source>
        <dbReference type="SAM" id="Phobius"/>
    </source>
</evidence>
<feature type="domain" description="MucBP" evidence="6">
    <location>
        <begin position="946"/>
        <end position="1009"/>
    </location>
</feature>
<dbReference type="InterPro" id="IPR013378">
    <property type="entry name" value="InlB-like_B-rpt"/>
</dbReference>
<feature type="domain" description="MucBP" evidence="6">
    <location>
        <begin position="1471"/>
        <end position="1534"/>
    </location>
</feature>
<dbReference type="KEGG" id="vhy:G7082_10785"/>
<feature type="region of interest" description="Disordered" evidence="4">
    <location>
        <begin position="1618"/>
        <end position="1639"/>
    </location>
</feature>
<gene>
    <name evidence="7" type="ORF">G7082_10785</name>
</gene>
<evidence type="ECO:0000313" key="7">
    <source>
        <dbReference type="EMBL" id="QIL48955.1"/>
    </source>
</evidence>
<comment type="subcellular location">
    <subcellularLocation>
        <location evidence="1">Cell envelope</location>
    </subcellularLocation>
</comment>
<dbReference type="Gene3D" id="2.60.40.4270">
    <property type="entry name" value="Listeria-Bacteroides repeat domain"/>
    <property type="match status" value="1"/>
</dbReference>
<dbReference type="InterPro" id="IPR042229">
    <property type="entry name" value="Listeria/Bacterioides_rpt_sf"/>
</dbReference>
<dbReference type="PANTHER" id="PTHR24373">
    <property type="entry name" value="SLIT RELATED LEUCINE-RICH REPEAT NEURONAL PROTEIN"/>
    <property type="match status" value="1"/>
</dbReference>
<keyword evidence="5" id="KW-0472">Membrane</keyword>
<dbReference type="PANTHER" id="PTHR24373:SF275">
    <property type="entry name" value="TIR DOMAIN-CONTAINING PROTEIN"/>
    <property type="match status" value="1"/>
</dbReference>
<dbReference type="InterPro" id="IPR032675">
    <property type="entry name" value="LRR_dom_sf"/>
</dbReference>
<dbReference type="EMBL" id="CP049887">
    <property type="protein sequence ID" value="QIL48955.1"/>
    <property type="molecule type" value="Genomic_DNA"/>
</dbReference>
<keyword evidence="5" id="KW-0812">Transmembrane</keyword>
<accession>A0A6G8AVJ1</accession>
<dbReference type="GO" id="GO:0030313">
    <property type="term" value="C:cell envelope"/>
    <property type="evidence" value="ECO:0007669"/>
    <property type="project" value="UniProtKB-SubCell"/>
</dbReference>
<keyword evidence="5" id="KW-1133">Transmembrane helix</keyword>